<reference evidence="1 2" key="1">
    <citation type="submission" date="2020-05" db="EMBL/GenBank/DDBJ databases">
        <title>Identification and distribution of gene clusters putatively required for synthesis of sphingolipid metabolism inhibitors in phylogenetically diverse species of the filamentous fungus Fusarium.</title>
        <authorList>
            <person name="Kim H.-S."/>
            <person name="Busman M."/>
            <person name="Brown D.W."/>
            <person name="Divon H."/>
            <person name="Uhlig S."/>
            <person name="Proctor R.H."/>
        </authorList>
    </citation>
    <scope>NUCLEOTIDE SEQUENCE [LARGE SCALE GENOMIC DNA]</scope>
    <source>
        <strain evidence="1 2">NRRL 25311</strain>
    </source>
</reference>
<dbReference type="Proteomes" id="UP000562682">
    <property type="component" value="Unassembled WGS sequence"/>
</dbReference>
<protein>
    <submittedName>
        <fullName evidence="1">Uncharacterized protein</fullName>
    </submittedName>
</protein>
<sequence>MSDHSLTHTHYNAVQGITQQLEHLAPSPQGEQTKGEQAVRKRHLGKHCVIGGSFVGGSDLLRKGAYLTIFHDVSLDLCFWDRGCSSWVGVKPQHSRLAGHNIRDFEDGRAMLRKRLRSLHEAIDRYVKKYDIPYRLEFLDPFKEQREVSIRVPDGLQMDFQDWKYAVSTGQKRKINPHSNLRGLGSVKVACLPKQDRESGLGLGLEESGLDKYQKHREREKTPIMPTNNSSSRLIQHFSRFCA</sequence>
<accession>A0A8H5SZV9</accession>
<dbReference type="EMBL" id="JAAOAK010000593">
    <property type="protein sequence ID" value="KAF5660248.1"/>
    <property type="molecule type" value="Genomic_DNA"/>
</dbReference>
<organism evidence="1 2">
    <name type="scientific">Fusarium denticulatum</name>
    <dbReference type="NCBI Taxonomy" id="48507"/>
    <lineage>
        <taxon>Eukaryota</taxon>
        <taxon>Fungi</taxon>
        <taxon>Dikarya</taxon>
        <taxon>Ascomycota</taxon>
        <taxon>Pezizomycotina</taxon>
        <taxon>Sordariomycetes</taxon>
        <taxon>Hypocreomycetidae</taxon>
        <taxon>Hypocreales</taxon>
        <taxon>Nectriaceae</taxon>
        <taxon>Fusarium</taxon>
        <taxon>Fusarium fujikuroi species complex</taxon>
    </lineage>
</organism>
<evidence type="ECO:0000313" key="1">
    <source>
        <dbReference type="EMBL" id="KAF5660248.1"/>
    </source>
</evidence>
<dbReference type="AlphaFoldDB" id="A0A8H5SZV9"/>
<keyword evidence="2" id="KW-1185">Reference proteome</keyword>
<name>A0A8H5SZV9_9HYPO</name>
<evidence type="ECO:0000313" key="2">
    <source>
        <dbReference type="Proteomes" id="UP000562682"/>
    </source>
</evidence>
<comment type="caution">
    <text evidence="1">The sequence shown here is derived from an EMBL/GenBank/DDBJ whole genome shotgun (WGS) entry which is preliminary data.</text>
</comment>
<proteinExistence type="predicted"/>
<gene>
    <name evidence="1" type="ORF">FDENT_13778</name>
</gene>